<comment type="caution">
    <text evidence="1">The sequence shown here is derived from an EMBL/GenBank/DDBJ whole genome shotgun (WGS) entry which is preliminary data.</text>
</comment>
<reference evidence="1 2" key="1">
    <citation type="submission" date="2024-07" db="EMBL/GenBank/DDBJ databases">
        <authorList>
            <person name="Wang L."/>
        </authorList>
    </citation>
    <scope>NUCLEOTIDE SEQUENCE [LARGE SCALE GENOMIC DNA]</scope>
    <source>
        <strain evidence="1 2">WL359</strain>
    </source>
</reference>
<protein>
    <submittedName>
        <fullName evidence="1">Uncharacterized protein</fullName>
    </submittedName>
</protein>
<evidence type="ECO:0000313" key="1">
    <source>
        <dbReference type="EMBL" id="MEW7314026.1"/>
    </source>
</evidence>
<dbReference type="RefSeq" id="WP_367596076.1">
    <property type="nucleotide sequence ID" value="NZ_JBFMVT010000002.1"/>
</dbReference>
<dbReference type="Proteomes" id="UP001555342">
    <property type="component" value="Unassembled WGS sequence"/>
</dbReference>
<keyword evidence="2" id="KW-1185">Reference proteome</keyword>
<name>A0ABV3NWU8_9ENTR</name>
<dbReference type="EMBL" id="JBFMVT010000002">
    <property type="protein sequence ID" value="MEW7314026.1"/>
    <property type="molecule type" value="Genomic_DNA"/>
</dbReference>
<organism evidence="1 2">
    <name type="scientific">Buttiauxella gaviniae</name>
    <dbReference type="NCBI Taxonomy" id="82990"/>
    <lineage>
        <taxon>Bacteria</taxon>
        <taxon>Pseudomonadati</taxon>
        <taxon>Pseudomonadota</taxon>
        <taxon>Gammaproteobacteria</taxon>
        <taxon>Enterobacterales</taxon>
        <taxon>Enterobacteriaceae</taxon>
        <taxon>Buttiauxella</taxon>
    </lineage>
</organism>
<accession>A0ABV3NWU8</accession>
<proteinExistence type="predicted"/>
<evidence type="ECO:0000313" key="2">
    <source>
        <dbReference type="Proteomes" id="UP001555342"/>
    </source>
</evidence>
<gene>
    <name evidence="1" type="ORF">AB1E22_15220</name>
</gene>
<sequence length="305" mass="36085">MLHYDMVRYEIMYLRTLDEILKTDHSLLYNSYDTPEQFRDLITCILEQHFAGNKERISDARKKLKYWADLILIDKEYFECFKGTPRATWFAHHYIFEYPVMPPEVKLGGLGSTFPDTNVFNSLLMAPPPFANLSNFSLDIDADSLNLDLLLKPGTDNPKKPKRSFSCFYINNGASTDSYNPSPVTERERINGVMRYIDDAAGTLGDKISYFRKLHECWLEQYNFFLRDFEWISRDDENQLLYLWDYLQGKNRIADYLRPYNTSMRYDMVIAAIDVWNVSPYEKLEFIEKMKHAWQASKSYKKSKK</sequence>